<dbReference type="AlphaFoldDB" id="A0A1G1KRP5"/>
<protein>
    <submittedName>
        <fullName evidence="1">Uncharacterized protein</fullName>
    </submittedName>
</protein>
<dbReference type="Proteomes" id="UP000178187">
    <property type="component" value="Unassembled WGS sequence"/>
</dbReference>
<evidence type="ECO:0000313" key="2">
    <source>
        <dbReference type="Proteomes" id="UP000178187"/>
    </source>
</evidence>
<comment type="caution">
    <text evidence="1">The sequence shown here is derived from an EMBL/GenBank/DDBJ whole genome shotgun (WGS) entry which is preliminary data.</text>
</comment>
<dbReference type="EMBL" id="MHFR01000060">
    <property type="protein sequence ID" value="OGW95567.1"/>
    <property type="molecule type" value="Genomic_DNA"/>
</dbReference>
<reference evidence="1 2" key="1">
    <citation type="journal article" date="2016" name="Nat. Commun.">
        <title>Thousands of microbial genomes shed light on interconnected biogeochemical processes in an aquifer system.</title>
        <authorList>
            <person name="Anantharaman K."/>
            <person name="Brown C.T."/>
            <person name="Hug L.A."/>
            <person name="Sharon I."/>
            <person name="Castelle C.J."/>
            <person name="Probst A.J."/>
            <person name="Thomas B.C."/>
            <person name="Singh A."/>
            <person name="Wilkins M.J."/>
            <person name="Karaoz U."/>
            <person name="Brodie E.L."/>
            <person name="Williams K.H."/>
            <person name="Hubbard S.S."/>
            <person name="Banfield J.F."/>
        </authorList>
    </citation>
    <scope>NUCLEOTIDE SEQUENCE [LARGE SCALE GENOMIC DNA]</scope>
</reference>
<gene>
    <name evidence="1" type="ORF">A3G33_11215</name>
</gene>
<name>A0A1G1KRP5_9BACT</name>
<proteinExistence type="predicted"/>
<accession>A0A1G1KRP5</accession>
<sequence length="248" mass="28530">MKMAINPKRNFNPHPPNWASDSLSEFIETAHQNIFATFVNFKPAFTRLQKIDEAFRKAIDYLHNTREWFVVFFILKAHSAYLGGARLSTSGQTREAFMVLRGCLEAALYGFYFHRNPKKVEMWMRRHDSEKSKKAVRNEFVIGKMLALLENEAPKAGKIMRELYERTIDYGAHPNEMGLTSNLRKSSQGSAIRFDLNYLAGDTISTRLCLKTNAQVGFCALIVFKEVFRERFDIMGLTDEITKLGRGL</sequence>
<organism evidence="1 2">
    <name type="scientific">Candidatus Danuiimicrobium aquiferis</name>
    <dbReference type="NCBI Taxonomy" id="1801832"/>
    <lineage>
        <taxon>Bacteria</taxon>
        <taxon>Pseudomonadati</taxon>
        <taxon>Candidatus Omnitrophota</taxon>
        <taxon>Candidatus Danuiimicrobium</taxon>
    </lineage>
</organism>
<evidence type="ECO:0000313" key="1">
    <source>
        <dbReference type="EMBL" id="OGW95567.1"/>
    </source>
</evidence>